<comment type="cofactor">
    <cofactor evidence="4 5">
        <name>Mg(2+)</name>
        <dbReference type="ChEBI" id="CHEBI:18420"/>
    </cofactor>
</comment>
<protein>
    <recommendedName>
        <fullName evidence="4">3'(2'),5'-bisphosphate nucleotidase CysQ</fullName>
        <ecNumber evidence="4">3.1.3.7</ecNumber>
    </recommendedName>
    <alternativeName>
        <fullName evidence="4">3'(2'),5-bisphosphonucleoside 3'(2')-phosphohydrolase</fullName>
    </alternativeName>
    <alternativeName>
        <fullName evidence="4">3'-phosphoadenosine 5'-phosphate phosphatase</fullName>
        <shortName evidence="4">PAP phosphatase</shortName>
    </alternativeName>
</protein>
<keyword evidence="3 4" id="KW-0460">Magnesium</keyword>
<feature type="binding site" evidence="4">
    <location>
        <position position="94"/>
    </location>
    <ligand>
        <name>Mg(2+)</name>
        <dbReference type="ChEBI" id="CHEBI:18420"/>
        <label>2</label>
    </ligand>
</feature>
<feature type="binding site" evidence="5">
    <location>
        <position position="97"/>
    </location>
    <ligand>
        <name>Mg(2+)</name>
        <dbReference type="ChEBI" id="CHEBI:18420"/>
        <label>1</label>
        <note>catalytic</note>
    </ligand>
</feature>
<dbReference type="AlphaFoldDB" id="A0A9D2WRS6"/>
<dbReference type="GO" id="GO:0008441">
    <property type="term" value="F:3'(2'),5'-bisphosphate nucleotidase activity"/>
    <property type="evidence" value="ECO:0007669"/>
    <property type="project" value="UniProtKB-UniRule"/>
</dbReference>
<dbReference type="GO" id="GO:0007165">
    <property type="term" value="P:signal transduction"/>
    <property type="evidence" value="ECO:0007669"/>
    <property type="project" value="TreeGrafter"/>
</dbReference>
<dbReference type="Proteomes" id="UP000798488">
    <property type="component" value="Unassembled WGS sequence"/>
</dbReference>
<feature type="binding site" evidence="4">
    <location>
        <position position="97"/>
    </location>
    <ligand>
        <name>Mg(2+)</name>
        <dbReference type="ChEBI" id="CHEBI:18420"/>
        <label>2</label>
    </ligand>
</feature>
<dbReference type="Gene3D" id="3.40.190.80">
    <property type="match status" value="1"/>
</dbReference>
<evidence type="ECO:0000313" key="6">
    <source>
        <dbReference type="EMBL" id="KAF1085731.1"/>
    </source>
</evidence>
<feature type="binding site" evidence="5">
    <location>
        <position position="96"/>
    </location>
    <ligand>
        <name>Mg(2+)</name>
        <dbReference type="ChEBI" id="CHEBI:18420"/>
        <label>1</label>
        <note>catalytic</note>
    </ligand>
</feature>
<comment type="function">
    <text evidence="4">Converts adenosine-3',5'-bisphosphate (PAP) to AMP.</text>
</comment>
<keyword evidence="7" id="KW-1185">Reference proteome</keyword>
<evidence type="ECO:0000256" key="1">
    <source>
        <dbReference type="ARBA" id="ARBA00022723"/>
    </source>
</evidence>
<comment type="similarity">
    <text evidence="4">Belongs to the inositol monophosphatase superfamily. CysQ family.</text>
</comment>
<dbReference type="Pfam" id="PF00459">
    <property type="entry name" value="Inositol_P"/>
    <property type="match status" value="1"/>
</dbReference>
<feature type="binding site" evidence="4">
    <location>
        <position position="94"/>
    </location>
    <ligand>
        <name>Mg(2+)</name>
        <dbReference type="ChEBI" id="CHEBI:18420"/>
        <label>1</label>
    </ligand>
</feature>
<evidence type="ECO:0000256" key="5">
    <source>
        <dbReference type="PIRSR" id="PIRSR600760-2"/>
    </source>
</evidence>
<feature type="binding site" evidence="4">
    <location>
        <position position="76"/>
    </location>
    <ligand>
        <name>Mg(2+)</name>
        <dbReference type="ChEBI" id="CHEBI:18420"/>
        <label>1</label>
    </ligand>
</feature>
<dbReference type="SUPFAM" id="SSF56655">
    <property type="entry name" value="Carbohydrate phosphatase"/>
    <property type="match status" value="1"/>
</dbReference>
<reference evidence="6" key="1">
    <citation type="submission" date="2016-02" db="EMBL/GenBank/DDBJ databases">
        <title>Draft Genome Sequence of Sporotomaculum syntrophicum Strain FB, a Syntrophic Benzoate Degrader.</title>
        <authorList>
            <person name="Nobu M.K."/>
            <person name="Narihiro T."/>
            <person name="Qiu Y.-L."/>
            <person name="Ohashi A."/>
            <person name="Liu W.-T."/>
            <person name="Yuji S."/>
        </authorList>
    </citation>
    <scope>NUCLEOTIDE SEQUENCE</scope>
    <source>
        <strain evidence="6">FB</strain>
    </source>
</reference>
<keyword evidence="4" id="KW-0472">Membrane</keyword>
<dbReference type="EMBL" id="LSRS01000003">
    <property type="protein sequence ID" value="KAF1085731.1"/>
    <property type="molecule type" value="Genomic_DNA"/>
</dbReference>
<dbReference type="CDD" id="cd01638">
    <property type="entry name" value="CysQ"/>
    <property type="match status" value="1"/>
</dbReference>
<dbReference type="PANTHER" id="PTHR20854">
    <property type="entry name" value="INOSITOL MONOPHOSPHATASE"/>
    <property type="match status" value="1"/>
</dbReference>
<gene>
    <name evidence="4 6" type="primary">cysQ</name>
    <name evidence="6" type="ORF">SPSYN_01877</name>
</gene>
<feature type="binding site" evidence="4">
    <location>
        <begin position="96"/>
        <end position="99"/>
    </location>
    <ligand>
        <name>substrate</name>
    </ligand>
</feature>
<comment type="subcellular location">
    <subcellularLocation>
        <location evidence="4">Cell membrane</location>
        <topology evidence="4">Peripheral membrane protein</topology>
        <orientation evidence="4">Cytoplasmic side</orientation>
    </subcellularLocation>
</comment>
<dbReference type="PROSITE" id="PS00629">
    <property type="entry name" value="IMP_1"/>
    <property type="match status" value="1"/>
</dbReference>
<dbReference type="NCBIfam" id="TIGR01331">
    <property type="entry name" value="bisphos_cysQ"/>
    <property type="match status" value="1"/>
</dbReference>
<keyword evidence="1 4" id="KW-0479">Metal-binding</keyword>
<dbReference type="GO" id="GO:0008934">
    <property type="term" value="F:inositol monophosphate 1-phosphatase activity"/>
    <property type="evidence" value="ECO:0007669"/>
    <property type="project" value="TreeGrafter"/>
</dbReference>
<feature type="binding site" evidence="4">
    <location>
        <position position="222"/>
    </location>
    <ligand>
        <name>substrate</name>
    </ligand>
</feature>
<dbReference type="InterPro" id="IPR020583">
    <property type="entry name" value="Inositol_monoP_metal-BS"/>
</dbReference>
<evidence type="ECO:0000256" key="3">
    <source>
        <dbReference type="ARBA" id="ARBA00022842"/>
    </source>
</evidence>
<dbReference type="GO" id="GO:0006020">
    <property type="term" value="P:inositol metabolic process"/>
    <property type="evidence" value="ECO:0007669"/>
    <property type="project" value="TreeGrafter"/>
</dbReference>
<keyword evidence="2 4" id="KW-0378">Hydrolase</keyword>
<comment type="catalytic activity">
    <reaction evidence="4">
        <text>adenosine 3',5'-bisphosphate + H2O = AMP + phosphate</text>
        <dbReference type="Rhea" id="RHEA:10040"/>
        <dbReference type="ChEBI" id="CHEBI:15377"/>
        <dbReference type="ChEBI" id="CHEBI:43474"/>
        <dbReference type="ChEBI" id="CHEBI:58343"/>
        <dbReference type="ChEBI" id="CHEBI:456215"/>
        <dbReference type="EC" id="3.1.3.7"/>
    </reaction>
</comment>
<feature type="binding site" evidence="4">
    <location>
        <position position="76"/>
    </location>
    <ligand>
        <name>substrate</name>
    </ligand>
</feature>
<evidence type="ECO:0000256" key="4">
    <source>
        <dbReference type="HAMAP-Rule" id="MF_02095"/>
    </source>
</evidence>
<dbReference type="InterPro" id="IPR000760">
    <property type="entry name" value="Inositol_monophosphatase-like"/>
</dbReference>
<feature type="binding site" evidence="5">
    <location>
        <position position="222"/>
    </location>
    <ligand>
        <name>Mg(2+)</name>
        <dbReference type="ChEBI" id="CHEBI:18420"/>
        <label>1</label>
        <note>catalytic</note>
    </ligand>
</feature>
<accession>A0A9D2WRS6</accession>
<dbReference type="HAMAP" id="MF_02095">
    <property type="entry name" value="CysQ"/>
    <property type="match status" value="1"/>
</dbReference>
<feature type="binding site" evidence="5">
    <location>
        <position position="94"/>
    </location>
    <ligand>
        <name>Mg(2+)</name>
        <dbReference type="ChEBI" id="CHEBI:18420"/>
        <label>1</label>
        <note>catalytic</note>
    </ligand>
</feature>
<comment type="caution">
    <text evidence="6">The sequence shown here is derived from an EMBL/GenBank/DDBJ whole genome shotgun (WGS) entry which is preliminary data.</text>
</comment>
<dbReference type="GO" id="GO:0005886">
    <property type="term" value="C:plasma membrane"/>
    <property type="evidence" value="ECO:0007669"/>
    <property type="project" value="UniProtKB-SubCell"/>
</dbReference>
<feature type="binding site" evidence="4">
    <location>
        <position position="222"/>
    </location>
    <ligand>
        <name>Mg(2+)</name>
        <dbReference type="ChEBI" id="CHEBI:18420"/>
        <label>2</label>
    </ligand>
</feature>
<dbReference type="GO" id="GO:0006790">
    <property type="term" value="P:sulfur compound metabolic process"/>
    <property type="evidence" value="ECO:0007669"/>
    <property type="project" value="UniProtKB-UniRule"/>
</dbReference>
<evidence type="ECO:0000256" key="2">
    <source>
        <dbReference type="ARBA" id="ARBA00022801"/>
    </source>
</evidence>
<dbReference type="RefSeq" id="WP_243152980.1">
    <property type="nucleotide sequence ID" value="NZ_LSRS01000003.1"/>
</dbReference>
<feature type="binding site" evidence="4">
    <location>
        <position position="96"/>
    </location>
    <ligand>
        <name>Mg(2+)</name>
        <dbReference type="ChEBI" id="CHEBI:18420"/>
        <label>1</label>
    </ligand>
</feature>
<dbReference type="PRINTS" id="PR00377">
    <property type="entry name" value="IMPHPHTASES"/>
</dbReference>
<feature type="binding site" evidence="5">
    <location>
        <position position="76"/>
    </location>
    <ligand>
        <name>Mg(2+)</name>
        <dbReference type="ChEBI" id="CHEBI:18420"/>
        <label>1</label>
        <note>catalytic</note>
    </ligand>
</feature>
<dbReference type="PANTHER" id="PTHR20854:SF4">
    <property type="entry name" value="INOSITOL-1-MONOPHOSPHATASE-RELATED"/>
    <property type="match status" value="1"/>
</dbReference>
<proteinExistence type="inferred from homology"/>
<sequence length="269" mass="30042">MSMDWGYVKYTNGIVLNILKNLATQAGQAIMGIYATDFAVQSKEDNSPVTIADQTANDMITKGLKKYFPKYAILSEEAKDDLTRLMNDYCFLVDPLDGTKEFVKRNGQFTVSIALTYKNRSVLGVIYAPVMQQMYYAAKGDGAYLKDLATGAVKKLSVTNKLNELIWVGSESHSSAKEEELIAQHRSLISEVIQVGSSLKGCMVAEGKADVYYRFGVTAEWDTAAMQCIVEAAGGICRQMDGSEMLYNRKHHLQEKGFYMVNRKENIWV</sequence>
<organism evidence="6 7">
    <name type="scientific">Sporotomaculum syntrophicum</name>
    <dbReference type="NCBI Taxonomy" id="182264"/>
    <lineage>
        <taxon>Bacteria</taxon>
        <taxon>Bacillati</taxon>
        <taxon>Bacillota</taxon>
        <taxon>Clostridia</taxon>
        <taxon>Eubacteriales</taxon>
        <taxon>Desulfallaceae</taxon>
        <taxon>Sporotomaculum</taxon>
    </lineage>
</organism>
<dbReference type="GO" id="GO:0000287">
    <property type="term" value="F:magnesium ion binding"/>
    <property type="evidence" value="ECO:0007669"/>
    <property type="project" value="UniProtKB-UniRule"/>
</dbReference>
<keyword evidence="4" id="KW-1003">Cell membrane</keyword>
<dbReference type="Gene3D" id="3.30.540.10">
    <property type="entry name" value="Fructose-1,6-Bisphosphatase, subunit A, domain 1"/>
    <property type="match status" value="1"/>
</dbReference>
<name>A0A9D2WRS6_9FIRM</name>
<dbReference type="InterPro" id="IPR006240">
    <property type="entry name" value="CysQ"/>
</dbReference>
<evidence type="ECO:0000313" key="7">
    <source>
        <dbReference type="Proteomes" id="UP000798488"/>
    </source>
</evidence>
<dbReference type="EC" id="3.1.3.7" evidence="4"/>